<dbReference type="EMBL" id="JBELPZ010000011">
    <property type="protein sequence ID" value="MFL9845039.1"/>
    <property type="molecule type" value="Genomic_DNA"/>
</dbReference>
<evidence type="ECO:0000313" key="1">
    <source>
        <dbReference type="EMBL" id="MFL9845039.1"/>
    </source>
</evidence>
<proteinExistence type="predicted"/>
<keyword evidence="2" id="KW-1185">Reference proteome</keyword>
<dbReference type="RefSeq" id="WP_408085305.1">
    <property type="nucleotide sequence ID" value="NZ_JBELPZ010000011.1"/>
</dbReference>
<dbReference type="Proteomes" id="UP001629156">
    <property type="component" value="Unassembled WGS sequence"/>
</dbReference>
<evidence type="ECO:0008006" key="3">
    <source>
        <dbReference type="Google" id="ProtNLM"/>
    </source>
</evidence>
<name>A0ABW8YXI9_9FLAO</name>
<reference evidence="1 2" key="1">
    <citation type="submission" date="2024-06" db="EMBL/GenBank/DDBJ databases">
        <authorList>
            <person name="Kaempfer P."/>
            <person name="Viver T."/>
        </authorList>
    </citation>
    <scope>NUCLEOTIDE SEQUENCE [LARGE SCALE GENOMIC DNA]</scope>
    <source>
        <strain evidence="1 2">ST-119</strain>
    </source>
</reference>
<gene>
    <name evidence="1" type="ORF">ABS766_11470</name>
</gene>
<protein>
    <recommendedName>
        <fullName evidence="3">Outer membrane protein beta-barrel domain-containing protein</fullName>
    </recommendedName>
</protein>
<accession>A0ABW8YXI9</accession>
<evidence type="ECO:0000313" key="2">
    <source>
        <dbReference type="Proteomes" id="UP001629156"/>
    </source>
</evidence>
<organism evidence="1 2">
    <name type="scientific">Flavobacterium rhizosphaerae</name>
    <dbReference type="NCBI Taxonomy" id="3163298"/>
    <lineage>
        <taxon>Bacteria</taxon>
        <taxon>Pseudomonadati</taxon>
        <taxon>Bacteroidota</taxon>
        <taxon>Flavobacteriia</taxon>
        <taxon>Flavobacteriales</taxon>
        <taxon>Flavobacteriaceae</taxon>
        <taxon>Flavobacterium</taxon>
    </lineage>
</organism>
<comment type="caution">
    <text evidence="1">The sequence shown here is derived from an EMBL/GenBank/DDBJ whole genome shotgun (WGS) entry which is preliminary data.</text>
</comment>
<sequence>MRIDGAFIQGFKLGGWIGGGGGNLGLNIINYTDWHQNSLCIRPEVGFGYDIIRFVYGYNIAFTNKGLSGVNTYNFSVNLTLNLKKENDKKRNTPVN</sequence>